<gene>
    <name evidence="10" type="ORF">PACLA_8A085902</name>
</gene>
<keyword evidence="3 9" id="KW-0812">Transmembrane</keyword>
<dbReference type="SUPFAM" id="SSF81321">
    <property type="entry name" value="Family A G protein-coupled receptor-like"/>
    <property type="match status" value="1"/>
</dbReference>
<organism evidence="10 11">
    <name type="scientific">Paramuricea clavata</name>
    <name type="common">Red gorgonian</name>
    <name type="synonym">Violescent sea-whip</name>
    <dbReference type="NCBI Taxonomy" id="317549"/>
    <lineage>
        <taxon>Eukaryota</taxon>
        <taxon>Metazoa</taxon>
        <taxon>Cnidaria</taxon>
        <taxon>Anthozoa</taxon>
        <taxon>Octocorallia</taxon>
        <taxon>Malacalcyonacea</taxon>
        <taxon>Plexauridae</taxon>
        <taxon>Paramuricea</taxon>
    </lineage>
</organism>
<dbReference type="Gene3D" id="1.20.1070.10">
    <property type="entry name" value="Rhodopsin 7-helix transmembrane proteins"/>
    <property type="match status" value="1"/>
</dbReference>
<evidence type="ECO:0000256" key="3">
    <source>
        <dbReference type="ARBA" id="ARBA00022692"/>
    </source>
</evidence>
<evidence type="ECO:0000256" key="1">
    <source>
        <dbReference type="ARBA" id="ARBA00004651"/>
    </source>
</evidence>
<proteinExistence type="inferred from homology"/>
<dbReference type="GO" id="GO:0005886">
    <property type="term" value="C:plasma membrane"/>
    <property type="evidence" value="ECO:0007669"/>
    <property type="project" value="UniProtKB-SubCell"/>
</dbReference>
<keyword evidence="6" id="KW-0472">Membrane</keyword>
<keyword evidence="2" id="KW-1003">Cell membrane</keyword>
<dbReference type="Proteomes" id="UP001152795">
    <property type="component" value="Unassembled WGS sequence"/>
</dbReference>
<evidence type="ECO:0000256" key="5">
    <source>
        <dbReference type="ARBA" id="ARBA00023040"/>
    </source>
</evidence>
<keyword evidence="4" id="KW-1133">Transmembrane helix</keyword>
<comment type="subcellular location">
    <subcellularLocation>
        <location evidence="1">Cell membrane</location>
        <topology evidence="1">Multi-pass membrane protein</topology>
    </subcellularLocation>
</comment>
<dbReference type="PRINTS" id="PR00237">
    <property type="entry name" value="GPCRRHODOPSN"/>
</dbReference>
<keyword evidence="7 9" id="KW-0675">Receptor</keyword>
<keyword evidence="5 9" id="KW-0297">G-protein coupled receptor</keyword>
<dbReference type="SMART" id="SM01381">
    <property type="entry name" value="7TM_GPCR_Srsx"/>
    <property type="match status" value="1"/>
</dbReference>
<evidence type="ECO:0000313" key="10">
    <source>
        <dbReference type="EMBL" id="CAB4040660.1"/>
    </source>
</evidence>
<dbReference type="PANTHER" id="PTHR24249">
    <property type="entry name" value="HISTAMINE RECEPTOR-RELATED G-PROTEIN COUPLED RECEPTOR"/>
    <property type="match status" value="1"/>
</dbReference>
<evidence type="ECO:0000256" key="8">
    <source>
        <dbReference type="ARBA" id="ARBA00023224"/>
    </source>
</evidence>
<feature type="non-terminal residue" evidence="10">
    <location>
        <position position="323"/>
    </location>
</feature>
<keyword evidence="8 9" id="KW-0807">Transducer</keyword>
<dbReference type="PROSITE" id="PS00237">
    <property type="entry name" value="G_PROTEIN_RECEP_F1_1"/>
    <property type="match status" value="1"/>
</dbReference>
<dbReference type="Pfam" id="PF00001">
    <property type="entry name" value="7tm_1"/>
    <property type="match status" value="1"/>
</dbReference>
<evidence type="ECO:0000256" key="9">
    <source>
        <dbReference type="RuleBase" id="RU000688"/>
    </source>
</evidence>
<keyword evidence="11" id="KW-1185">Reference proteome</keyword>
<reference evidence="10" key="1">
    <citation type="submission" date="2020-04" db="EMBL/GenBank/DDBJ databases">
        <authorList>
            <person name="Alioto T."/>
            <person name="Alioto T."/>
            <person name="Gomez Garrido J."/>
        </authorList>
    </citation>
    <scope>NUCLEOTIDE SEQUENCE</scope>
    <source>
        <strain evidence="10">A484AB</strain>
    </source>
</reference>
<dbReference type="AlphaFoldDB" id="A0A6S7KF18"/>
<comment type="caution">
    <text evidence="10">The sequence shown here is derived from an EMBL/GenBank/DDBJ whole genome shotgun (WGS) entry which is preliminary data.</text>
</comment>
<evidence type="ECO:0000256" key="6">
    <source>
        <dbReference type="ARBA" id="ARBA00023136"/>
    </source>
</evidence>
<evidence type="ECO:0000256" key="4">
    <source>
        <dbReference type="ARBA" id="ARBA00022989"/>
    </source>
</evidence>
<name>A0A6S7KF18_PARCT</name>
<sequence>MMNDDDDDALMLSESDQMKLDVFMEMFHFVQIIVLITFAICTILGNTLVLVATWRERSLHQPNKYFIACLAIADLLVGMILEPLELYQNTLDGEWQRTRSIHLCRFMVWIDTFALSASIYTLTFISFDRYLKITKPLQYRVRMTTSKSLKIIFVIWLLTTAFATYAATPNSGSLGILATSEEHCSPVDDNKITEFYTFLAVCAFFLPTVVILVMYALIFVVVHKRQKMLRNGELGQTCNDRNQRRAFLQDLKTIRMLLVVVGVFVLCWGPYFICLFCYPNSADSDNRSLSYWYLVHAGGVVVKTLPLFNSLCNPIIYACLDQT</sequence>
<dbReference type="InterPro" id="IPR000276">
    <property type="entry name" value="GPCR_Rhodpsn"/>
</dbReference>
<dbReference type="PANTHER" id="PTHR24249:SF372">
    <property type="entry name" value="G-PROTEIN COUPLED RECEPTORS FAMILY 1 PROFILE DOMAIN-CONTAINING PROTEIN"/>
    <property type="match status" value="1"/>
</dbReference>
<dbReference type="PROSITE" id="PS50262">
    <property type="entry name" value="G_PROTEIN_RECEP_F1_2"/>
    <property type="match status" value="1"/>
</dbReference>
<protein>
    <submittedName>
        <fullName evidence="10">5-hydroxytryptamine receptor 1-like</fullName>
    </submittedName>
</protein>
<dbReference type="InterPro" id="IPR017452">
    <property type="entry name" value="GPCR_Rhodpsn_7TM"/>
</dbReference>
<accession>A0A6S7KF18</accession>
<evidence type="ECO:0000313" key="11">
    <source>
        <dbReference type="Proteomes" id="UP001152795"/>
    </source>
</evidence>
<dbReference type="EMBL" id="CACRXK020027083">
    <property type="protein sequence ID" value="CAB4040660.1"/>
    <property type="molecule type" value="Genomic_DNA"/>
</dbReference>
<comment type="similarity">
    <text evidence="9">Belongs to the G-protein coupled receptor 1 family.</text>
</comment>
<dbReference type="OrthoDB" id="5959645at2759"/>
<evidence type="ECO:0000256" key="2">
    <source>
        <dbReference type="ARBA" id="ARBA00022475"/>
    </source>
</evidence>
<evidence type="ECO:0000256" key="7">
    <source>
        <dbReference type="ARBA" id="ARBA00023170"/>
    </source>
</evidence>
<dbReference type="GO" id="GO:0004930">
    <property type="term" value="F:G protein-coupled receptor activity"/>
    <property type="evidence" value="ECO:0007669"/>
    <property type="project" value="UniProtKB-KW"/>
</dbReference>
<dbReference type="InterPro" id="IPR050569">
    <property type="entry name" value="TAAR"/>
</dbReference>